<evidence type="ECO:0000313" key="7">
    <source>
        <dbReference type="EMBL" id="TWB87124.1"/>
    </source>
</evidence>
<evidence type="ECO:0000256" key="1">
    <source>
        <dbReference type="ARBA" id="ARBA00022485"/>
    </source>
</evidence>
<accession>A0A560KYE8</accession>
<keyword evidence="2" id="KW-0479">Metal-binding</keyword>
<dbReference type="GO" id="GO:0046872">
    <property type="term" value="F:metal ion binding"/>
    <property type="evidence" value="ECO:0007669"/>
    <property type="project" value="UniProtKB-KW"/>
</dbReference>
<dbReference type="AlphaFoldDB" id="A0A560KYE8"/>
<keyword evidence="1" id="KW-0004">4Fe-4S</keyword>
<feature type="domain" description="4Fe-4S ferredoxin-type" evidence="6">
    <location>
        <begin position="256"/>
        <end position="284"/>
    </location>
</feature>
<dbReference type="InterPro" id="IPR017896">
    <property type="entry name" value="4Fe4S_Fe-S-bd"/>
</dbReference>
<dbReference type="Pfam" id="PF12838">
    <property type="entry name" value="Fer4_7"/>
    <property type="match status" value="2"/>
</dbReference>
<gene>
    <name evidence="7" type="ORF">FBZ93_12355</name>
</gene>
<organism evidence="7 8">
    <name type="scientific">Bradyrhizobium macuxiense</name>
    <dbReference type="NCBI Taxonomy" id="1755647"/>
    <lineage>
        <taxon>Bacteria</taxon>
        <taxon>Pseudomonadati</taxon>
        <taxon>Pseudomonadota</taxon>
        <taxon>Alphaproteobacteria</taxon>
        <taxon>Hyphomicrobiales</taxon>
        <taxon>Nitrobacteraceae</taxon>
        <taxon>Bradyrhizobium</taxon>
    </lineage>
</organism>
<keyword evidence="4" id="KW-0411">Iron-sulfur</keyword>
<feature type="compositionally biased region" description="Basic and acidic residues" evidence="5">
    <location>
        <begin position="636"/>
        <end position="656"/>
    </location>
</feature>
<dbReference type="PANTHER" id="PTHR43687:SF4">
    <property type="entry name" value="BLR5484 PROTEIN"/>
    <property type="match status" value="1"/>
</dbReference>
<dbReference type="GO" id="GO:0051539">
    <property type="term" value="F:4 iron, 4 sulfur cluster binding"/>
    <property type="evidence" value="ECO:0007669"/>
    <property type="project" value="UniProtKB-KW"/>
</dbReference>
<protein>
    <submittedName>
        <fullName evidence="7">4Fe-4S dicluster protein</fullName>
    </submittedName>
</protein>
<evidence type="ECO:0000256" key="2">
    <source>
        <dbReference type="ARBA" id="ARBA00022723"/>
    </source>
</evidence>
<evidence type="ECO:0000259" key="6">
    <source>
        <dbReference type="PROSITE" id="PS51379"/>
    </source>
</evidence>
<dbReference type="EMBL" id="VITY01000023">
    <property type="protein sequence ID" value="TWB87124.1"/>
    <property type="molecule type" value="Genomic_DNA"/>
</dbReference>
<keyword evidence="3" id="KW-0408">Iron</keyword>
<dbReference type="OrthoDB" id="9800445at2"/>
<proteinExistence type="predicted"/>
<evidence type="ECO:0000256" key="5">
    <source>
        <dbReference type="SAM" id="MobiDB-lite"/>
    </source>
</evidence>
<feature type="domain" description="4Fe-4S ferredoxin-type" evidence="6">
    <location>
        <begin position="527"/>
        <end position="556"/>
    </location>
</feature>
<dbReference type="PROSITE" id="PS00198">
    <property type="entry name" value="4FE4S_FER_1"/>
    <property type="match status" value="3"/>
</dbReference>
<feature type="region of interest" description="Disordered" evidence="5">
    <location>
        <begin position="633"/>
        <end position="656"/>
    </location>
</feature>
<dbReference type="InterPro" id="IPR017900">
    <property type="entry name" value="4Fe4S_Fe_S_CS"/>
</dbReference>
<evidence type="ECO:0000256" key="3">
    <source>
        <dbReference type="ARBA" id="ARBA00023004"/>
    </source>
</evidence>
<evidence type="ECO:0000256" key="4">
    <source>
        <dbReference type="ARBA" id="ARBA00023014"/>
    </source>
</evidence>
<keyword evidence="8" id="KW-1185">Reference proteome</keyword>
<evidence type="ECO:0000313" key="8">
    <source>
        <dbReference type="Proteomes" id="UP000321304"/>
    </source>
</evidence>
<dbReference type="PROSITE" id="PS51379">
    <property type="entry name" value="4FE4S_FER_2"/>
    <property type="match status" value="4"/>
</dbReference>
<dbReference type="InterPro" id="IPR050572">
    <property type="entry name" value="Fe-S_Ferredoxin"/>
</dbReference>
<feature type="domain" description="4Fe-4S ferredoxin-type" evidence="6">
    <location>
        <begin position="496"/>
        <end position="525"/>
    </location>
</feature>
<comment type="caution">
    <text evidence="7">The sequence shown here is derived from an EMBL/GenBank/DDBJ whole genome shotgun (WGS) entry which is preliminary data.</text>
</comment>
<dbReference type="Proteomes" id="UP000321304">
    <property type="component" value="Unassembled WGS sequence"/>
</dbReference>
<name>A0A560KYE8_9BRAD</name>
<dbReference type="Gene3D" id="3.30.70.20">
    <property type="match status" value="2"/>
</dbReference>
<dbReference type="RefSeq" id="WP_146992963.1">
    <property type="nucleotide sequence ID" value="NZ_VITY01000023.1"/>
</dbReference>
<dbReference type="STRING" id="1755647.AS156_13930"/>
<dbReference type="SUPFAM" id="SSF54862">
    <property type="entry name" value="4Fe-4S ferredoxins"/>
    <property type="match status" value="1"/>
</dbReference>
<feature type="domain" description="4Fe-4S ferredoxin-type" evidence="6">
    <location>
        <begin position="285"/>
        <end position="314"/>
    </location>
</feature>
<dbReference type="PANTHER" id="PTHR43687">
    <property type="entry name" value="ADENYLYLSULFATE REDUCTASE, BETA SUBUNIT"/>
    <property type="match status" value="1"/>
</dbReference>
<reference evidence="7 8" key="1">
    <citation type="submission" date="2019-06" db="EMBL/GenBank/DDBJ databases">
        <title>Genomic Encyclopedia of Type Strains, Phase IV (KMG-V): Genome sequencing to study the core and pangenomes of soil and plant-associated prokaryotes.</title>
        <authorList>
            <person name="Whitman W."/>
        </authorList>
    </citation>
    <scope>NUCLEOTIDE SEQUENCE [LARGE SCALE GENOMIC DNA]</scope>
    <source>
        <strain evidence="7 8">BR 10355</strain>
    </source>
</reference>
<sequence>MRLDTGAIRRGCRKSEITGFRQLCRAELDYFRNAAKADGPLIVGCTQEAALFGEEAKERAGTMEFVNLRETAGWSTEGAKAGPKMAALLAAASEAMPDFPFVTLSSGGVVLIYGRDEAAIEAGRLLAEHLDVTVMVTRPAQIMPPATTSFPIVQGAIRNARGYLGAFELTVDDYAAPRPSSRNALVFEAPRNGLTSRCDIVLDLSGGTPLFPAHELRDGYLRADPRDPAAMLRAVLRARDLVGSFDKPKYVNFTPGICVHSRSKLTGCHRCLDLCPTGAITPDGDHVRINAEVCAGCGQCAAACPTGAATYALPPADALLHKLRAMLLTYREAGGSNAVILFHDGQHGTMLVDALARYGDGLPANVLPFTVNEVTQVGLEAIAASFAYGAAAIRFLLRAKLRHDISGLRQTIEMADAIVSGLGFSGKRVSTIETDDPDVLGGVLRAIESASAVETPATFKTIGKRRDLLRLALHELHRVAPAPTDVIALPEGAPLGAINVNVDGCTLCLACVSACPTGALRDDPERPVLKFVEDACVQCGLCQSTCPEKVITLKPQIDFRAATAPARIIREEEPALCIRCGTPFGVKSTIEKIAAKLEGRHWMYPAGDKRLDVVRMCADCRVVVMSEQQFDPFNDVPERAPPRTTDDYLRQRENKD</sequence>